<evidence type="ECO:0000313" key="2">
    <source>
        <dbReference type="EMBL" id="MCI47924.1"/>
    </source>
</evidence>
<reference evidence="2 3" key="1">
    <citation type="journal article" date="2018" name="Front. Plant Sci.">
        <title>Red Clover (Trifolium pratense) and Zigzag Clover (T. medium) - A Picture of Genomic Similarities and Differences.</title>
        <authorList>
            <person name="Dluhosova J."/>
            <person name="Istvanek J."/>
            <person name="Nedelnik J."/>
            <person name="Repkova J."/>
        </authorList>
    </citation>
    <scope>NUCLEOTIDE SEQUENCE [LARGE SCALE GENOMIC DNA]</scope>
    <source>
        <strain evidence="3">cv. 10/8</strain>
        <tissue evidence="2">Leaf</tissue>
    </source>
</reference>
<accession>A0A392SI90</accession>
<organism evidence="2 3">
    <name type="scientific">Trifolium medium</name>
    <dbReference type="NCBI Taxonomy" id="97028"/>
    <lineage>
        <taxon>Eukaryota</taxon>
        <taxon>Viridiplantae</taxon>
        <taxon>Streptophyta</taxon>
        <taxon>Embryophyta</taxon>
        <taxon>Tracheophyta</taxon>
        <taxon>Spermatophyta</taxon>
        <taxon>Magnoliopsida</taxon>
        <taxon>eudicotyledons</taxon>
        <taxon>Gunneridae</taxon>
        <taxon>Pentapetalae</taxon>
        <taxon>rosids</taxon>
        <taxon>fabids</taxon>
        <taxon>Fabales</taxon>
        <taxon>Fabaceae</taxon>
        <taxon>Papilionoideae</taxon>
        <taxon>50 kb inversion clade</taxon>
        <taxon>NPAAA clade</taxon>
        <taxon>Hologalegina</taxon>
        <taxon>IRL clade</taxon>
        <taxon>Trifolieae</taxon>
        <taxon>Trifolium</taxon>
    </lineage>
</organism>
<feature type="compositionally biased region" description="Low complexity" evidence="1">
    <location>
        <begin position="25"/>
        <end position="41"/>
    </location>
</feature>
<dbReference type="AlphaFoldDB" id="A0A392SI90"/>
<feature type="non-terminal residue" evidence="2">
    <location>
        <position position="1"/>
    </location>
</feature>
<evidence type="ECO:0000313" key="3">
    <source>
        <dbReference type="Proteomes" id="UP000265520"/>
    </source>
</evidence>
<feature type="compositionally biased region" description="Polar residues" evidence="1">
    <location>
        <begin position="14"/>
        <end position="24"/>
    </location>
</feature>
<dbReference type="EMBL" id="LXQA010379059">
    <property type="protein sequence ID" value="MCI47924.1"/>
    <property type="molecule type" value="Genomic_DNA"/>
</dbReference>
<keyword evidence="3" id="KW-1185">Reference proteome</keyword>
<feature type="region of interest" description="Disordered" evidence="1">
    <location>
        <begin position="1"/>
        <end position="41"/>
    </location>
</feature>
<comment type="caution">
    <text evidence="2">The sequence shown here is derived from an EMBL/GenBank/DDBJ whole genome shotgun (WGS) entry which is preliminary data.</text>
</comment>
<evidence type="ECO:0000256" key="1">
    <source>
        <dbReference type="SAM" id="MobiDB-lite"/>
    </source>
</evidence>
<sequence>IGSEIGFSEVGGSEDSTSIASGEDSTSGSGLSFSESGVLMT</sequence>
<protein>
    <submittedName>
        <fullName evidence="2">Uncharacterized protein</fullName>
    </submittedName>
</protein>
<name>A0A392SI90_9FABA</name>
<proteinExistence type="predicted"/>
<dbReference type="Proteomes" id="UP000265520">
    <property type="component" value="Unassembled WGS sequence"/>
</dbReference>